<proteinExistence type="predicted"/>
<dbReference type="EMBL" id="LT608192">
    <property type="protein sequence ID" value="SCM23063.1"/>
    <property type="molecule type" value="Genomic_DNA"/>
</dbReference>
<dbReference type="AlphaFoldDB" id="A0A1C6YIB0"/>
<organism evidence="1 2">
    <name type="scientific">Plasmodium chabaudi adami</name>
    <dbReference type="NCBI Taxonomy" id="5826"/>
    <lineage>
        <taxon>Eukaryota</taxon>
        <taxon>Sar</taxon>
        <taxon>Alveolata</taxon>
        <taxon>Apicomplexa</taxon>
        <taxon>Aconoidasida</taxon>
        <taxon>Haemosporida</taxon>
        <taxon>Plasmodiidae</taxon>
        <taxon>Plasmodium</taxon>
        <taxon>Plasmodium (Vinckeia)</taxon>
    </lineage>
</organism>
<gene>
    <name evidence="1" type="ORF">PCHDS_000321900</name>
</gene>
<reference evidence="1 2" key="1">
    <citation type="submission" date="2016-08" db="EMBL/GenBank/DDBJ databases">
        <authorList>
            <consortium name="Pathogen Informatics"/>
        </authorList>
    </citation>
    <scope>NUCLEOTIDE SEQUENCE [LARGE SCALE GENOMIC DNA]</scope>
    <source>
        <strain evidence="1 2">DS</strain>
    </source>
</reference>
<dbReference type="Proteomes" id="UP000507536">
    <property type="component" value="Chromosome 12"/>
</dbReference>
<evidence type="ECO:0000313" key="2">
    <source>
        <dbReference type="Proteomes" id="UP000507536"/>
    </source>
</evidence>
<evidence type="ECO:0000313" key="1">
    <source>
        <dbReference type="EMBL" id="SCM23063.1"/>
    </source>
</evidence>
<sequence length="954" mass="111102">MEKEELKNFSIINNRGIDSPLNASCDNIIDKNGNIIYKNYNNLYKLTYKHVYKYKRITCISTDTIYDHNYNAYTPLYHYYYIDNGLNVNHTKALKEGDKIDDTSNEKVEKREDTEKLEIEQAETCDEYTDECIDEYVDENVYNMKSTKQKCLRYNLYELLLLRFLNYKTDEENDSNDILNRSFFIKENKYIRGGSNKYVRDGYNSNIHDNSFSHNTNNKGEIGVGSTNYNISNSNNNHYGNYDTGNNNNYLGSQNGNFNYTNTYNNNLRTKNGYNHDKFDGPNKHSNISMNNMNNYNSKAFKYIDDNGYNLPLNNIYIDMDGKMHLTEQERNNGSGYNGNMHYGNKYERNGHYQNKDNDHFQYQSHYSQYSPAYEHIDKNDPDRYWDNPSVYGKKNNQEIFTLGDIKKYSKKNERENDMRGRNYNKPNADIINENKKINDDNFVSSRLKIGKETNVNENNQGTHRNNSYTIFKDNDEENLAKSNFAKWFKNNNTDGNDNGDLLKYMNNKNKTGTEIGVRYSNNNNTNPGVVPNNEGGEIYSRLSDSQNYGSSNNNNMNYTYTNESVSNMNNTESKQLSNTVAELVMKQISLIKERNKNMEDIEKQNSLNTYENNWKNSNSFKNGSNIIGQTQDNNLYIKDGGKNIMDILKNLNSNKFSHESMEQEIIRRSTIGIGNEHYGFPINNEQYNYRNNNKQYSMDNSNSKKKFYDNNINEVNKNNMNIDYMMMNKKVGNSSGINNGHTNINDNPNLGSRNNYNSEYYINHDNNINYNSYKNKNTPQGNINITPIINSLLRLENDNAYNDNSRTQAPYINKGDIGMGYSISENIQNAKVNNVLDSLKSLLKASQKDMDGNNIMGSHLGNLAHNLGNNRIYNNSANFNQQKNPVHINKYTNYHSQQYYPAQYKQEYRHHPHSNFNDFNKKKIYKKDKHISKYSKSDIPTNESLTIPLTDEN</sequence>
<name>A0A1C6YIB0_PLACE</name>
<accession>A0A1C6YIB0</accession>
<protein>
    <submittedName>
        <fullName evidence="1">Uncharacterized protein</fullName>
    </submittedName>
</protein>